<sequence length="382" mass="40569">MPARPTIADVARAAGVSKGAASHALNGRPGVSDATRARVRDAATALGWFPNGIARALSGSRADALGWAIVRTPKSPTIDPYFTELFSGIELALAATPLSLVAKLVTEREEEDELYAHWAAERRVDGVLLSDVDAPDWRFDRLNELGLPFAAFHSRLNVQPGVSGEPAPSGGAHAPSVWLPELPTVSGLLDHVLEHGHRRIGWISGDPLKAAVLVRERATLLWAREHEASVVTVFTDYSPAAGANAAVELLRSDTPPTCLVFDSDIMALAGVSACHALGLRVPDDISIASFIDSPLCEVAMPPITALKHPIVEFGQQLTLRLLDLLGNHAHAGDSARAYARPALPMSEDTFDSNGDRVLPVPTLTVRQSVGPAANGVASTRRH</sequence>
<evidence type="ECO:0000259" key="4">
    <source>
        <dbReference type="PROSITE" id="PS50932"/>
    </source>
</evidence>
<dbReference type="PROSITE" id="PS50932">
    <property type="entry name" value="HTH_LACI_2"/>
    <property type="match status" value="1"/>
</dbReference>
<organism evidence="5 6">
    <name type="scientific">Gryllotalpicola reticulitermitis</name>
    <dbReference type="NCBI Taxonomy" id="1184153"/>
    <lineage>
        <taxon>Bacteria</taxon>
        <taxon>Bacillati</taxon>
        <taxon>Actinomycetota</taxon>
        <taxon>Actinomycetes</taxon>
        <taxon>Micrococcales</taxon>
        <taxon>Microbacteriaceae</taxon>
        <taxon>Gryllotalpicola</taxon>
    </lineage>
</organism>
<dbReference type="PANTHER" id="PTHR30146">
    <property type="entry name" value="LACI-RELATED TRANSCRIPTIONAL REPRESSOR"/>
    <property type="match status" value="1"/>
</dbReference>
<dbReference type="InterPro" id="IPR028082">
    <property type="entry name" value="Peripla_BP_I"/>
</dbReference>
<protein>
    <submittedName>
        <fullName evidence="5">LacI family DNA-binding transcriptional regulator</fullName>
    </submittedName>
</protein>
<dbReference type="Pfam" id="PF13377">
    <property type="entry name" value="Peripla_BP_3"/>
    <property type="match status" value="1"/>
</dbReference>
<keyword evidence="1" id="KW-0805">Transcription regulation</keyword>
<dbReference type="SUPFAM" id="SSF53822">
    <property type="entry name" value="Periplasmic binding protein-like I"/>
    <property type="match status" value="1"/>
</dbReference>
<evidence type="ECO:0000313" key="6">
    <source>
        <dbReference type="Proteomes" id="UP001595900"/>
    </source>
</evidence>
<dbReference type="Gene3D" id="1.10.260.40">
    <property type="entry name" value="lambda repressor-like DNA-binding domains"/>
    <property type="match status" value="1"/>
</dbReference>
<dbReference type="InterPro" id="IPR000843">
    <property type="entry name" value="HTH_LacI"/>
</dbReference>
<gene>
    <name evidence="5" type="ORF">ACFOYW_12440</name>
</gene>
<proteinExistence type="predicted"/>
<dbReference type="InterPro" id="IPR046335">
    <property type="entry name" value="LacI/GalR-like_sensor"/>
</dbReference>
<comment type="caution">
    <text evidence="5">The sequence shown here is derived from an EMBL/GenBank/DDBJ whole genome shotgun (WGS) entry which is preliminary data.</text>
</comment>
<evidence type="ECO:0000256" key="1">
    <source>
        <dbReference type="ARBA" id="ARBA00023015"/>
    </source>
</evidence>
<evidence type="ECO:0000313" key="5">
    <source>
        <dbReference type="EMBL" id="MFC4244183.1"/>
    </source>
</evidence>
<dbReference type="Pfam" id="PF00356">
    <property type="entry name" value="LacI"/>
    <property type="match status" value="1"/>
</dbReference>
<evidence type="ECO:0000256" key="3">
    <source>
        <dbReference type="ARBA" id="ARBA00023163"/>
    </source>
</evidence>
<dbReference type="EMBL" id="JBHSCN010000005">
    <property type="protein sequence ID" value="MFC4244183.1"/>
    <property type="molecule type" value="Genomic_DNA"/>
</dbReference>
<reference evidence="6" key="1">
    <citation type="journal article" date="2019" name="Int. J. Syst. Evol. Microbiol.">
        <title>The Global Catalogue of Microorganisms (GCM) 10K type strain sequencing project: providing services to taxonomists for standard genome sequencing and annotation.</title>
        <authorList>
            <consortium name="The Broad Institute Genomics Platform"/>
            <consortium name="The Broad Institute Genome Sequencing Center for Infectious Disease"/>
            <person name="Wu L."/>
            <person name="Ma J."/>
        </authorList>
    </citation>
    <scope>NUCLEOTIDE SEQUENCE [LARGE SCALE GENOMIC DNA]</scope>
    <source>
        <strain evidence="6">CGMCC 1.10363</strain>
    </source>
</reference>
<dbReference type="SUPFAM" id="SSF47413">
    <property type="entry name" value="lambda repressor-like DNA-binding domains"/>
    <property type="match status" value="1"/>
</dbReference>
<name>A0ABV8Q974_9MICO</name>
<dbReference type="CDD" id="cd06267">
    <property type="entry name" value="PBP1_LacI_sugar_binding-like"/>
    <property type="match status" value="1"/>
</dbReference>
<dbReference type="GO" id="GO:0003677">
    <property type="term" value="F:DNA binding"/>
    <property type="evidence" value="ECO:0007669"/>
    <property type="project" value="UniProtKB-KW"/>
</dbReference>
<keyword evidence="6" id="KW-1185">Reference proteome</keyword>
<dbReference type="Proteomes" id="UP001595900">
    <property type="component" value="Unassembled WGS sequence"/>
</dbReference>
<keyword evidence="2 5" id="KW-0238">DNA-binding</keyword>
<keyword evidence="3" id="KW-0804">Transcription</keyword>
<dbReference type="PROSITE" id="PS00356">
    <property type="entry name" value="HTH_LACI_1"/>
    <property type="match status" value="1"/>
</dbReference>
<dbReference type="SMART" id="SM00354">
    <property type="entry name" value="HTH_LACI"/>
    <property type="match status" value="1"/>
</dbReference>
<accession>A0ABV8Q974</accession>
<dbReference type="Gene3D" id="3.40.50.2300">
    <property type="match status" value="2"/>
</dbReference>
<dbReference type="CDD" id="cd01392">
    <property type="entry name" value="HTH_LacI"/>
    <property type="match status" value="1"/>
</dbReference>
<feature type="domain" description="HTH lacI-type" evidence="4">
    <location>
        <begin position="5"/>
        <end position="59"/>
    </location>
</feature>
<dbReference type="InterPro" id="IPR010982">
    <property type="entry name" value="Lambda_DNA-bd_dom_sf"/>
</dbReference>
<dbReference type="RefSeq" id="WP_390229288.1">
    <property type="nucleotide sequence ID" value="NZ_JBHSCN010000005.1"/>
</dbReference>
<evidence type="ECO:0000256" key="2">
    <source>
        <dbReference type="ARBA" id="ARBA00023125"/>
    </source>
</evidence>
<dbReference type="PANTHER" id="PTHR30146:SF155">
    <property type="entry name" value="ALANINE RACEMASE"/>
    <property type="match status" value="1"/>
</dbReference>